<dbReference type="SUPFAM" id="SSF63520">
    <property type="entry name" value="PTS-regulatory domain, PRD"/>
    <property type="match status" value="2"/>
</dbReference>
<sequence length="256" mass="30401">MIVIGKGIAFGKKKGDLIAEDQVEKIFRMKTEESRENFMALLKDVPLDFITVTYEIIDKLSKKYHYPIQEYLYVTLTDHIYCSYQALAQGRYKDSNLPDISTKYPVAFQIAKEAFEIYRQKLTDHFPEDEIIRIAYHFINAEGENEVQVVESIDKRKEILRNVEEVLKGYAIQRTKENNHFYDRFMIHLNYFLDYLDRSRDDNQSLLDMEDHIKQSYPRAFEIGSKIYDVITQHTGLDLYKSERVYLVLHIQRLLS</sequence>
<dbReference type="EMBL" id="LQZP01000111">
    <property type="protein sequence ID" value="KXT92485.1"/>
    <property type="molecule type" value="Genomic_DNA"/>
</dbReference>
<name>A0A139PQA5_STROR</name>
<dbReference type="SMART" id="SM01061">
    <property type="entry name" value="CAT_RBD"/>
    <property type="match status" value="1"/>
</dbReference>
<dbReference type="PROSITE" id="PS51372">
    <property type="entry name" value="PRD_2"/>
    <property type="match status" value="2"/>
</dbReference>
<reference evidence="3 4" key="1">
    <citation type="submission" date="2016-01" db="EMBL/GenBank/DDBJ databases">
        <title>Highly variable Streptococcus oralis are common among viridans streptococci isolated from primates.</title>
        <authorList>
            <person name="Denapaite D."/>
            <person name="Rieger M."/>
            <person name="Koendgen S."/>
            <person name="Brueckner R."/>
            <person name="Ochigava I."/>
            <person name="Kappeler P."/>
            <person name="Maetz-Rensing K."/>
            <person name="Leendertz F."/>
            <person name="Hakenbeck R."/>
        </authorList>
    </citation>
    <scope>NUCLEOTIDE SEQUENCE [LARGE SCALE GENOMIC DNA]</scope>
    <source>
        <strain evidence="3 4">DD21</strain>
    </source>
</reference>
<dbReference type="AlphaFoldDB" id="A0A139PQA5"/>
<gene>
    <name evidence="3" type="ORF">SORDD21_00403</name>
</gene>
<evidence type="ECO:0000313" key="4">
    <source>
        <dbReference type="Proteomes" id="UP000070053"/>
    </source>
</evidence>
<dbReference type="PANTHER" id="PTHR30185:SF15">
    <property type="entry name" value="CRYPTIC BETA-GLUCOSIDE BGL OPERON ANTITERMINATOR"/>
    <property type="match status" value="1"/>
</dbReference>
<evidence type="ECO:0000256" key="1">
    <source>
        <dbReference type="ARBA" id="ARBA00022737"/>
    </source>
</evidence>
<dbReference type="InterPro" id="IPR050661">
    <property type="entry name" value="BglG_antiterminators"/>
</dbReference>
<dbReference type="InterPro" id="IPR004341">
    <property type="entry name" value="CAT_RNA-bd_dom"/>
</dbReference>
<proteinExistence type="predicted"/>
<dbReference type="InterPro" id="IPR036634">
    <property type="entry name" value="PRD_sf"/>
</dbReference>
<protein>
    <submittedName>
        <fullName evidence="3">Beta-glucoside bgl operon antiterminator, BglG family</fullName>
    </submittedName>
</protein>
<dbReference type="Pfam" id="PF03123">
    <property type="entry name" value="CAT_RBD"/>
    <property type="match status" value="1"/>
</dbReference>
<organism evidence="3 4">
    <name type="scientific">Streptococcus oralis</name>
    <dbReference type="NCBI Taxonomy" id="1303"/>
    <lineage>
        <taxon>Bacteria</taxon>
        <taxon>Bacillati</taxon>
        <taxon>Bacillota</taxon>
        <taxon>Bacilli</taxon>
        <taxon>Lactobacillales</taxon>
        <taxon>Streptococcaceae</taxon>
        <taxon>Streptococcus</taxon>
    </lineage>
</organism>
<evidence type="ECO:0000313" key="3">
    <source>
        <dbReference type="EMBL" id="KXT92485.1"/>
    </source>
</evidence>
<dbReference type="PATRIC" id="fig|1303.81.peg.497"/>
<dbReference type="Proteomes" id="UP000070053">
    <property type="component" value="Unassembled WGS sequence"/>
</dbReference>
<keyword evidence="1" id="KW-0677">Repeat</keyword>
<accession>A0A139PQA5</accession>
<feature type="domain" description="PRD" evidence="2">
    <location>
        <begin position="150"/>
        <end position="256"/>
    </location>
</feature>
<dbReference type="Pfam" id="PF00874">
    <property type="entry name" value="PRD"/>
    <property type="match status" value="2"/>
</dbReference>
<evidence type="ECO:0000259" key="2">
    <source>
        <dbReference type="PROSITE" id="PS51372"/>
    </source>
</evidence>
<dbReference type="GO" id="GO:0003723">
    <property type="term" value="F:RNA binding"/>
    <property type="evidence" value="ECO:0007669"/>
    <property type="project" value="InterPro"/>
</dbReference>
<dbReference type="InterPro" id="IPR036650">
    <property type="entry name" value="CAT_RNA-bd_dom_sf"/>
</dbReference>
<feature type="domain" description="PRD" evidence="2">
    <location>
        <begin position="44"/>
        <end position="148"/>
    </location>
</feature>
<dbReference type="Gene3D" id="1.10.1790.10">
    <property type="entry name" value="PRD domain"/>
    <property type="match status" value="2"/>
</dbReference>
<dbReference type="Gene3D" id="2.30.24.10">
    <property type="entry name" value="CAT RNA-binding domain"/>
    <property type="match status" value="1"/>
</dbReference>
<dbReference type="SUPFAM" id="SSF50151">
    <property type="entry name" value="SacY-like RNA-binding domain"/>
    <property type="match status" value="1"/>
</dbReference>
<dbReference type="InterPro" id="IPR011608">
    <property type="entry name" value="PRD"/>
</dbReference>
<comment type="caution">
    <text evidence="3">The sequence shown here is derived from an EMBL/GenBank/DDBJ whole genome shotgun (WGS) entry which is preliminary data.</text>
</comment>
<dbReference type="PANTHER" id="PTHR30185">
    <property type="entry name" value="CRYPTIC BETA-GLUCOSIDE BGL OPERON ANTITERMINATOR"/>
    <property type="match status" value="1"/>
</dbReference>
<dbReference type="GO" id="GO:0006355">
    <property type="term" value="P:regulation of DNA-templated transcription"/>
    <property type="evidence" value="ECO:0007669"/>
    <property type="project" value="InterPro"/>
</dbReference>